<keyword evidence="1" id="KW-0732">Signal</keyword>
<keyword evidence="3" id="KW-1185">Reference proteome</keyword>
<sequence length="72" mass="7963">MRRILHLRLMVFGLSAVDFLATSDCLHSGALSISPIQLDRTTLTNDLDAFTVKPTSFLPNDPVALLPLERAR</sequence>
<proteinExistence type="predicted"/>
<reference evidence="2" key="2">
    <citation type="submission" date="2014-03" db="EMBL/GenBank/DDBJ databases">
        <title>Candidatus Competibacter-lineage genomes retrieved from metagenomes reveal functional metabolic diversity.</title>
        <authorList>
            <person name="McIlroy S.J."/>
            <person name="Albertsen M."/>
            <person name="Andresen E.K."/>
            <person name="Saunders A.M."/>
            <person name="Kristiansen R."/>
            <person name="Stokholm-Bjerregaard M."/>
            <person name="Nielsen K.L."/>
            <person name="Nielsen P.H."/>
        </authorList>
    </citation>
    <scope>NUCLEOTIDE SEQUENCE</scope>
    <source>
        <strain evidence="2">Run_A_D11</strain>
    </source>
</reference>
<reference evidence="2" key="1">
    <citation type="submission" date="2013-07" db="EMBL/GenBank/DDBJ databases">
        <authorList>
            <person name="McIlroy S."/>
        </authorList>
    </citation>
    <scope>NUCLEOTIDE SEQUENCE [LARGE SCALE GENOMIC DNA]</scope>
    <source>
        <strain evidence="2">Run_A_D11</strain>
    </source>
</reference>
<dbReference type="STRING" id="1400863.BN873_190069"/>
<feature type="signal peptide" evidence="1">
    <location>
        <begin position="1"/>
        <end position="20"/>
    </location>
</feature>
<gene>
    <name evidence="2" type="ORF">BN873_190069</name>
</gene>
<dbReference type="Proteomes" id="UP000035760">
    <property type="component" value="Unassembled WGS sequence"/>
</dbReference>
<comment type="caution">
    <text evidence="2">The sequence shown here is derived from an EMBL/GenBank/DDBJ whole genome shotgun (WGS) entry which is preliminary data.</text>
</comment>
<evidence type="ECO:0000313" key="3">
    <source>
        <dbReference type="Proteomes" id="UP000035760"/>
    </source>
</evidence>
<organism evidence="2 3">
    <name type="scientific">Candidatus Competibacter denitrificans Run_A_D11</name>
    <dbReference type="NCBI Taxonomy" id="1400863"/>
    <lineage>
        <taxon>Bacteria</taxon>
        <taxon>Pseudomonadati</taxon>
        <taxon>Pseudomonadota</taxon>
        <taxon>Gammaproteobacteria</taxon>
        <taxon>Candidatus Competibacteraceae</taxon>
        <taxon>Candidatus Competibacter</taxon>
    </lineage>
</organism>
<protein>
    <submittedName>
        <fullName evidence="2">Uncharacterized protein</fullName>
    </submittedName>
</protein>
<dbReference type="EMBL" id="CBTJ020000024">
    <property type="protein sequence ID" value="CDI01675.1"/>
    <property type="molecule type" value="Genomic_DNA"/>
</dbReference>
<feature type="chain" id="PRO_5004878515" evidence="1">
    <location>
        <begin position="21"/>
        <end position="72"/>
    </location>
</feature>
<dbReference type="RefSeq" id="WP_139031644.1">
    <property type="nucleotide sequence ID" value="NZ_CBTJ020000024.1"/>
</dbReference>
<evidence type="ECO:0000256" key="1">
    <source>
        <dbReference type="SAM" id="SignalP"/>
    </source>
</evidence>
<accession>W6M7J7</accession>
<name>W6M7J7_9GAMM</name>
<dbReference type="AlphaFoldDB" id="W6M7J7"/>
<evidence type="ECO:0000313" key="2">
    <source>
        <dbReference type="EMBL" id="CDI01675.1"/>
    </source>
</evidence>